<dbReference type="OMA" id="YIDANWA"/>
<dbReference type="EMBL" id="CAGI01000192">
    <property type="protein sequence ID" value="CCF54414.1"/>
    <property type="molecule type" value="Genomic_DNA"/>
</dbReference>
<comment type="caution">
    <text evidence="1">The sequence shown here is derived from an EMBL/GenBank/DDBJ whole genome shotgun (WGS) entry which is preliminary data.</text>
</comment>
<protein>
    <recommendedName>
        <fullName evidence="3">Reverse transcriptase Ty1/copia-type domain-containing protein</fullName>
    </recommendedName>
</protein>
<evidence type="ECO:0000313" key="1">
    <source>
        <dbReference type="EMBL" id="CCF54414.1"/>
    </source>
</evidence>
<evidence type="ECO:0008006" key="3">
    <source>
        <dbReference type="Google" id="ProtNLM"/>
    </source>
</evidence>
<reference evidence="1 2" key="1">
    <citation type="journal article" date="2012" name="Plant Cell">
        <title>Genome comparison of barley and maize smut fungi reveals targeted loss of RNA silencing components and species-specific presence of transposable elements.</title>
        <authorList>
            <person name="Laurie J.D."/>
            <person name="Ali S."/>
            <person name="Linning R."/>
            <person name="Mannhaupt G."/>
            <person name="Wong P."/>
            <person name="Gueldener U."/>
            <person name="Muensterkoetter M."/>
            <person name="Moore R."/>
            <person name="Kahmann R."/>
            <person name="Bakkeren G."/>
            <person name="Schirawski J."/>
        </authorList>
    </citation>
    <scope>NUCLEOTIDE SEQUENCE [LARGE SCALE GENOMIC DNA]</scope>
    <source>
        <strain evidence="2">Uh4875-4</strain>
    </source>
</reference>
<dbReference type="HOGENOM" id="CLU_001650_6_2_1"/>
<dbReference type="eggNOG" id="KOG0017">
    <property type="taxonomic scope" value="Eukaryota"/>
</dbReference>
<gene>
    <name evidence="1" type="ORF">UHOR_16595</name>
</gene>
<dbReference type="CDD" id="cd09272">
    <property type="entry name" value="RNase_HI_RT_Ty1"/>
    <property type="match status" value="1"/>
</dbReference>
<dbReference type="AlphaFoldDB" id="I2G5H1"/>
<dbReference type="PANTHER" id="PTHR11439">
    <property type="entry name" value="GAG-POL-RELATED RETROTRANSPOSON"/>
    <property type="match status" value="1"/>
</dbReference>
<evidence type="ECO:0000313" key="2">
    <source>
        <dbReference type="Proteomes" id="UP000006174"/>
    </source>
</evidence>
<proteinExistence type="predicted"/>
<name>I2G5H1_USTHO</name>
<keyword evidence="2" id="KW-1185">Reference proteome</keyword>
<accession>I2G5H1</accession>
<dbReference type="STRING" id="1128400.I2G5H1"/>
<organism evidence="1 2">
    <name type="scientific">Ustilago hordei</name>
    <name type="common">Barley covered smut fungus</name>
    <dbReference type="NCBI Taxonomy" id="120017"/>
    <lineage>
        <taxon>Eukaryota</taxon>
        <taxon>Fungi</taxon>
        <taxon>Dikarya</taxon>
        <taxon>Basidiomycota</taxon>
        <taxon>Ustilaginomycotina</taxon>
        <taxon>Ustilaginomycetes</taxon>
        <taxon>Ustilaginales</taxon>
        <taxon>Ustilaginaceae</taxon>
        <taxon>Ustilago</taxon>
    </lineage>
</organism>
<sequence>MVQPDICYSVNTLAWHMSRPMEEAMQAALHIIKYLNQMCNKVLRISNQQVGENAIETYIDANWASDPNSDWKSTSGSIIKLFSSIVTWNSHVQKCVTSSMVEAEYIVASAAAREALFHKQLLRSLSFGKHTLIVLTDNTGCIQVAKDPAMHSKLKHVDTKYHLICDHMQKGDINIKHVNTGENIANFLTKPVPQKLLAQMQK</sequence>
<dbReference type="Proteomes" id="UP000006174">
    <property type="component" value="Unassembled WGS sequence"/>
</dbReference>
<dbReference type="PANTHER" id="PTHR11439:SF463">
    <property type="entry name" value="REVERSE TRANSCRIPTASE TY1_COPIA-TYPE DOMAIN-CONTAINING PROTEIN"/>
    <property type="match status" value="1"/>
</dbReference>